<keyword evidence="5" id="KW-1185">Reference proteome</keyword>
<gene>
    <name evidence="4" type="ordered locus">ANT_03610</name>
</gene>
<organism evidence="4 5">
    <name type="scientific">Anaerolinea thermophila (strain DSM 14523 / JCM 11388 / NBRC 100420 / UNI-1)</name>
    <dbReference type="NCBI Taxonomy" id="926569"/>
    <lineage>
        <taxon>Bacteria</taxon>
        <taxon>Bacillati</taxon>
        <taxon>Chloroflexota</taxon>
        <taxon>Anaerolineae</taxon>
        <taxon>Anaerolineales</taxon>
        <taxon>Anaerolineaceae</taxon>
        <taxon>Anaerolinea</taxon>
    </lineage>
</organism>
<dbReference type="GO" id="GO:0016779">
    <property type="term" value="F:nucleotidyltransferase activity"/>
    <property type="evidence" value="ECO:0007669"/>
    <property type="project" value="InterPro"/>
</dbReference>
<protein>
    <recommendedName>
        <fullName evidence="6">Adenylyltransferase AadA C-terminal domain-containing protein</fullName>
    </recommendedName>
</protein>
<evidence type="ECO:0000256" key="1">
    <source>
        <dbReference type="ARBA" id="ARBA00022679"/>
    </source>
</evidence>
<reference evidence="4 5" key="1">
    <citation type="submission" date="2010-12" db="EMBL/GenBank/DDBJ databases">
        <title>Whole genome sequence of Anaerolinea thermophila UNI-1.</title>
        <authorList>
            <person name="Narita-Yamada S."/>
            <person name="Kishi E."/>
            <person name="Watanabe Y."/>
            <person name="Takasaki K."/>
            <person name="Ankai A."/>
            <person name="Oguchi A."/>
            <person name="Fukui S."/>
            <person name="Takahashi M."/>
            <person name="Yashiro I."/>
            <person name="Hosoyama A."/>
            <person name="Sekiguchi Y."/>
            <person name="Hanada S."/>
            <person name="Fujita N."/>
        </authorList>
    </citation>
    <scope>NUCLEOTIDE SEQUENCE [LARGE SCALE GENOMIC DNA]</scope>
    <source>
        <strain evidence="5">DSM 14523 / JCM 11388 / NBRC 100420 / UNI-1</strain>
    </source>
</reference>
<name>E8N060_ANATU</name>
<keyword evidence="1" id="KW-0808">Transferase</keyword>
<evidence type="ECO:0000313" key="5">
    <source>
        <dbReference type="Proteomes" id="UP000008922"/>
    </source>
</evidence>
<dbReference type="InterPro" id="IPR002934">
    <property type="entry name" value="Polymerase_NTP_transf_dom"/>
</dbReference>
<dbReference type="Pfam" id="PF01909">
    <property type="entry name" value="NTP_transf_2"/>
    <property type="match status" value="1"/>
</dbReference>
<dbReference type="KEGG" id="atm:ANT_03610"/>
<dbReference type="eggNOG" id="COG1708">
    <property type="taxonomic scope" value="Bacteria"/>
</dbReference>
<dbReference type="SUPFAM" id="SSF81301">
    <property type="entry name" value="Nucleotidyltransferase"/>
    <property type="match status" value="1"/>
</dbReference>
<dbReference type="STRING" id="926569.ANT_03610"/>
<dbReference type="Proteomes" id="UP000008922">
    <property type="component" value="Chromosome"/>
</dbReference>
<evidence type="ECO:0008006" key="6">
    <source>
        <dbReference type="Google" id="ProtNLM"/>
    </source>
</evidence>
<dbReference type="Gene3D" id="3.30.460.10">
    <property type="entry name" value="Beta Polymerase, domain 2"/>
    <property type="match status" value="1"/>
</dbReference>
<dbReference type="InterPro" id="IPR043519">
    <property type="entry name" value="NT_sf"/>
</dbReference>
<dbReference type="RefSeq" id="WP_013558792.1">
    <property type="nucleotide sequence ID" value="NC_014960.1"/>
</dbReference>
<feature type="domain" description="Adenylyltransferase AadA C-terminal" evidence="3">
    <location>
        <begin position="173"/>
        <end position="260"/>
    </location>
</feature>
<feature type="domain" description="Polymerase nucleotidyl transferase" evidence="2">
    <location>
        <begin position="25"/>
        <end position="70"/>
    </location>
</feature>
<sequence length="266" mass="30687">MDLPLPAFLEDYPEITFLLRELLEGMRNILKERLIGVYLEGSLANGGFDTASDVDFLAVTTEPIDEKTFQALYAMHERLATFPTPWAMELEGSYLPLSFLRDFDPEKRFHPNLERGRQERLKLTDHDWGWWTIHRHILYHRGIVLYGADPRTLYTPPTPEVLKHAMHAVISAWAQGLVENPQKMDSRGYQSYVVLSLCRVLYTLIHGEVVSKFQAMQWALDTLEPRWHGLIQRAWQGRMSPNGAPDVNELDETVAFIRHAMETVGI</sequence>
<dbReference type="Pfam" id="PF13427">
    <property type="entry name" value="AadA_C"/>
    <property type="match status" value="1"/>
</dbReference>
<dbReference type="HOGENOM" id="CLU_082941_2_0_0"/>
<dbReference type="CDD" id="cd05403">
    <property type="entry name" value="NT_KNTase_like"/>
    <property type="match status" value="1"/>
</dbReference>
<dbReference type="AlphaFoldDB" id="E8N060"/>
<dbReference type="InParanoid" id="E8N060"/>
<proteinExistence type="predicted"/>
<dbReference type="EMBL" id="AP012029">
    <property type="protein sequence ID" value="BAJ62395.1"/>
    <property type="molecule type" value="Genomic_DNA"/>
</dbReference>
<evidence type="ECO:0000259" key="3">
    <source>
        <dbReference type="Pfam" id="PF13427"/>
    </source>
</evidence>
<accession>E8N060</accession>
<evidence type="ECO:0000313" key="4">
    <source>
        <dbReference type="EMBL" id="BAJ62395.1"/>
    </source>
</evidence>
<dbReference type="OrthoDB" id="5643411at2"/>
<evidence type="ECO:0000259" key="2">
    <source>
        <dbReference type="Pfam" id="PF01909"/>
    </source>
</evidence>
<dbReference type="InterPro" id="IPR025184">
    <property type="entry name" value="AadA_C"/>
</dbReference>